<evidence type="ECO:0000256" key="9">
    <source>
        <dbReference type="ARBA" id="ARBA00034078"/>
    </source>
</evidence>
<evidence type="ECO:0000259" key="10">
    <source>
        <dbReference type="PROSITE" id="PS51296"/>
    </source>
</evidence>
<name>A0ABP8Z6X2_9ACTN</name>
<evidence type="ECO:0000256" key="3">
    <source>
        <dbReference type="ARBA" id="ARBA00022714"/>
    </source>
</evidence>
<keyword evidence="5" id="KW-0408">Iron</keyword>
<dbReference type="RefSeq" id="WP_246996405.1">
    <property type="nucleotide sequence ID" value="NZ_BAABIE010000006.1"/>
</dbReference>
<dbReference type="Proteomes" id="UP001500822">
    <property type="component" value="Unassembled WGS sequence"/>
</dbReference>
<comment type="caution">
    <text evidence="11">The sequence shown here is derived from an EMBL/GenBank/DDBJ whole genome shotgun (WGS) entry which is preliminary data.</text>
</comment>
<evidence type="ECO:0000313" key="11">
    <source>
        <dbReference type="EMBL" id="GAA4747599.1"/>
    </source>
</evidence>
<dbReference type="PANTHER" id="PTHR10134">
    <property type="entry name" value="CYTOCHROME B-C1 COMPLEX SUBUNIT RIESKE, MITOCHONDRIAL"/>
    <property type="match status" value="1"/>
</dbReference>
<dbReference type="InterPro" id="IPR005805">
    <property type="entry name" value="Rieske_Fe-S_prot_C"/>
</dbReference>
<keyword evidence="4" id="KW-0479">Metal-binding</keyword>
<accession>A0ABP8Z6X2</accession>
<comment type="cofactor">
    <cofactor evidence="9">
        <name>[2Fe-2S] cluster</name>
        <dbReference type="ChEBI" id="CHEBI:190135"/>
    </cofactor>
</comment>
<evidence type="ECO:0000256" key="7">
    <source>
        <dbReference type="ARBA" id="ARBA00023157"/>
    </source>
</evidence>
<evidence type="ECO:0000256" key="1">
    <source>
        <dbReference type="ARBA" id="ARBA00002494"/>
    </source>
</evidence>
<dbReference type="InterPro" id="IPR017941">
    <property type="entry name" value="Rieske_2Fe-2S"/>
</dbReference>
<keyword evidence="6" id="KW-0411">Iron-sulfur</keyword>
<dbReference type="Pfam" id="PF00355">
    <property type="entry name" value="Rieske"/>
    <property type="match status" value="1"/>
</dbReference>
<evidence type="ECO:0000256" key="2">
    <source>
        <dbReference type="ARBA" id="ARBA00015816"/>
    </source>
</evidence>
<gene>
    <name evidence="11" type="ORF">GCM10023217_17010</name>
</gene>
<dbReference type="CDD" id="cd03467">
    <property type="entry name" value="Rieske"/>
    <property type="match status" value="1"/>
</dbReference>
<dbReference type="SUPFAM" id="SSF50022">
    <property type="entry name" value="ISP domain"/>
    <property type="match status" value="1"/>
</dbReference>
<protein>
    <recommendedName>
        <fullName evidence="2">Cytochrome bc1 complex Rieske iron-sulfur subunit</fullName>
    </recommendedName>
    <alternativeName>
        <fullName evidence="8">Cytochrome bc1 reductase complex subunit QcrA</fullName>
    </alternativeName>
</protein>
<organism evidence="11 12">
    <name type="scientific">Gordonia alkaliphila</name>
    <dbReference type="NCBI Taxonomy" id="1053547"/>
    <lineage>
        <taxon>Bacteria</taxon>
        <taxon>Bacillati</taxon>
        <taxon>Actinomycetota</taxon>
        <taxon>Actinomycetes</taxon>
        <taxon>Mycobacteriales</taxon>
        <taxon>Gordoniaceae</taxon>
        <taxon>Gordonia</taxon>
    </lineage>
</organism>
<dbReference type="InterPro" id="IPR014349">
    <property type="entry name" value="Rieske_Fe-S_prot"/>
</dbReference>
<dbReference type="PRINTS" id="PR00162">
    <property type="entry name" value="RIESKE"/>
</dbReference>
<evidence type="ECO:0000313" key="12">
    <source>
        <dbReference type="Proteomes" id="UP001500822"/>
    </source>
</evidence>
<comment type="function">
    <text evidence="1">Iron-sulfur subunit of the cytochrome bc1 complex, an essential component of the respiratory electron transport chain required for ATP synthesis. The bc1 complex catalyzes the oxidation of menaquinol and the reduction of cytochrome c in the respiratory chain. The bc1 complex operates through a Q-cycle mechanism that couples electron transfer to generation of the proton gradient that drives ATP synthesis.</text>
</comment>
<dbReference type="InterPro" id="IPR006311">
    <property type="entry name" value="TAT_signal"/>
</dbReference>
<proteinExistence type="predicted"/>
<evidence type="ECO:0000256" key="6">
    <source>
        <dbReference type="ARBA" id="ARBA00023014"/>
    </source>
</evidence>
<dbReference type="EMBL" id="BAABIE010000006">
    <property type="protein sequence ID" value="GAA4747599.1"/>
    <property type="molecule type" value="Genomic_DNA"/>
</dbReference>
<evidence type="ECO:0000256" key="5">
    <source>
        <dbReference type="ARBA" id="ARBA00023004"/>
    </source>
</evidence>
<dbReference type="PROSITE" id="PS51296">
    <property type="entry name" value="RIESKE"/>
    <property type="match status" value="1"/>
</dbReference>
<keyword evidence="12" id="KW-1185">Reference proteome</keyword>
<feature type="domain" description="Rieske" evidence="10">
    <location>
        <begin position="65"/>
        <end position="156"/>
    </location>
</feature>
<keyword evidence="3" id="KW-0001">2Fe-2S</keyword>
<dbReference type="InterPro" id="IPR036922">
    <property type="entry name" value="Rieske_2Fe-2S_sf"/>
</dbReference>
<evidence type="ECO:0000256" key="4">
    <source>
        <dbReference type="ARBA" id="ARBA00022723"/>
    </source>
</evidence>
<sequence>MNEPQHSTPTCTSCSAHGKQAPHVGRRAVLAGAGAAAVTLAAAACSTAPPAAQPEPTVELPDGTTILATVDQVPTGSGLLVGDTDQILVTQPVAGTFEAFSAVCPHAGCTVTVSGAELVCPCHGSHFALDGERTAGPAPSGLEPVEIEVRGSDIVRV</sequence>
<dbReference type="PROSITE" id="PS51318">
    <property type="entry name" value="TAT"/>
    <property type="match status" value="1"/>
</dbReference>
<dbReference type="Gene3D" id="2.102.10.10">
    <property type="entry name" value="Rieske [2Fe-2S] iron-sulphur domain"/>
    <property type="match status" value="1"/>
</dbReference>
<evidence type="ECO:0000256" key="8">
    <source>
        <dbReference type="ARBA" id="ARBA00029586"/>
    </source>
</evidence>
<keyword evidence="7" id="KW-1015">Disulfide bond</keyword>
<reference evidence="12" key="1">
    <citation type="journal article" date="2019" name="Int. J. Syst. Evol. Microbiol.">
        <title>The Global Catalogue of Microorganisms (GCM) 10K type strain sequencing project: providing services to taxonomists for standard genome sequencing and annotation.</title>
        <authorList>
            <consortium name="The Broad Institute Genomics Platform"/>
            <consortium name="The Broad Institute Genome Sequencing Center for Infectious Disease"/>
            <person name="Wu L."/>
            <person name="Ma J."/>
        </authorList>
    </citation>
    <scope>NUCLEOTIDE SEQUENCE [LARGE SCALE GENOMIC DNA]</scope>
    <source>
        <strain evidence="12">JCM 18077</strain>
    </source>
</reference>